<accession>A0A0A8Z5W3</accession>
<reference evidence="1" key="1">
    <citation type="submission" date="2014-09" db="EMBL/GenBank/DDBJ databases">
        <authorList>
            <person name="Magalhaes I.L.F."/>
            <person name="Oliveira U."/>
            <person name="Santos F.R."/>
            <person name="Vidigal T.H.D.A."/>
            <person name="Brescovit A.D."/>
            <person name="Santos A.J."/>
        </authorList>
    </citation>
    <scope>NUCLEOTIDE SEQUENCE</scope>
    <source>
        <tissue evidence="1">Shoot tissue taken approximately 20 cm above the soil surface</tissue>
    </source>
</reference>
<evidence type="ECO:0000313" key="1">
    <source>
        <dbReference type="EMBL" id="JAD30247.1"/>
    </source>
</evidence>
<proteinExistence type="predicted"/>
<dbReference type="EMBL" id="GBRH01267648">
    <property type="protein sequence ID" value="JAD30247.1"/>
    <property type="molecule type" value="Transcribed_RNA"/>
</dbReference>
<reference evidence="1" key="2">
    <citation type="journal article" date="2015" name="Data Brief">
        <title>Shoot transcriptome of the giant reed, Arundo donax.</title>
        <authorList>
            <person name="Barrero R.A."/>
            <person name="Guerrero F.D."/>
            <person name="Moolhuijzen P."/>
            <person name="Goolsby J.A."/>
            <person name="Tidwell J."/>
            <person name="Bellgard S.E."/>
            <person name="Bellgard M.I."/>
        </authorList>
    </citation>
    <scope>NUCLEOTIDE SEQUENCE</scope>
    <source>
        <tissue evidence="1">Shoot tissue taken approximately 20 cm above the soil surface</tissue>
    </source>
</reference>
<name>A0A0A8Z5W3_ARUDO</name>
<sequence>MQAVESEIPKPRAQY</sequence>
<protein>
    <submittedName>
        <fullName evidence="1">Uncharacterized protein</fullName>
    </submittedName>
</protein>
<organism evidence="1">
    <name type="scientific">Arundo donax</name>
    <name type="common">Giant reed</name>
    <name type="synonym">Donax arundinaceus</name>
    <dbReference type="NCBI Taxonomy" id="35708"/>
    <lineage>
        <taxon>Eukaryota</taxon>
        <taxon>Viridiplantae</taxon>
        <taxon>Streptophyta</taxon>
        <taxon>Embryophyta</taxon>
        <taxon>Tracheophyta</taxon>
        <taxon>Spermatophyta</taxon>
        <taxon>Magnoliopsida</taxon>
        <taxon>Liliopsida</taxon>
        <taxon>Poales</taxon>
        <taxon>Poaceae</taxon>
        <taxon>PACMAD clade</taxon>
        <taxon>Arundinoideae</taxon>
        <taxon>Arundineae</taxon>
        <taxon>Arundo</taxon>
    </lineage>
</organism>